<comment type="caution">
    <text evidence="3">The sequence shown here is derived from an EMBL/GenBank/DDBJ whole genome shotgun (WGS) entry which is preliminary data.</text>
</comment>
<evidence type="ECO:0000313" key="3">
    <source>
        <dbReference type="EMBL" id="KAJ8308264.1"/>
    </source>
</evidence>
<feature type="domain" description="Dynein heavy chain C-terminal" evidence="2">
    <location>
        <begin position="379"/>
        <end position="434"/>
    </location>
</feature>
<dbReference type="InterPro" id="IPR041658">
    <property type="entry name" value="AAA_lid_11"/>
</dbReference>
<protein>
    <recommendedName>
        <fullName evidence="5">Dynein heavy chain</fullName>
    </recommendedName>
</protein>
<organism evidence="3 4">
    <name type="scientific">Tegillarca granosa</name>
    <name type="common">Malaysian cockle</name>
    <name type="synonym">Anadara granosa</name>
    <dbReference type="NCBI Taxonomy" id="220873"/>
    <lineage>
        <taxon>Eukaryota</taxon>
        <taxon>Metazoa</taxon>
        <taxon>Spiralia</taxon>
        <taxon>Lophotrochozoa</taxon>
        <taxon>Mollusca</taxon>
        <taxon>Bivalvia</taxon>
        <taxon>Autobranchia</taxon>
        <taxon>Pteriomorphia</taxon>
        <taxon>Arcoida</taxon>
        <taxon>Arcoidea</taxon>
        <taxon>Arcidae</taxon>
        <taxon>Tegillarca</taxon>
    </lineage>
</organism>
<dbReference type="InterPro" id="IPR042219">
    <property type="entry name" value="AAA_lid_11_sf"/>
</dbReference>
<feature type="domain" description="Dynein heavy chain AAA lid" evidence="1">
    <location>
        <begin position="27"/>
        <end position="92"/>
    </location>
</feature>
<evidence type="ECO:0000259" key="1">
    <source>
        <dbReference type="Pfam" id="PF18198"/>
    </source>
</evidence>
<dbReference type="EMBL" id="JARBDR010000657">
    <property type="protein sequence ID" value="KAJ8308264.1"/>
    <property type="molecule type" value="Genomic_DNA"/>
</dbReference>
<dbReference type="InterPro" id="IPR026983">
    <property type="entry name" value="DHC"/>
</dbReference>
<evidence type="ECO:0000259" key="2">
    <source>
        <dbReference type="Pfam" id="PF18199"/>
    </source>
</evidence>
<dbReference type="Proteomes" id="UP001217089">
    <property type="component" value="Unassembled WGS sequence"/>
</dbReference>
<evidence type="ECO:0008006" key="5">
    <source>
        <dbReference type="Google" id="ProtNLM"/>
    </source>
</evidence>
<gene>
    <name evidence="3" type="ORF">KUTeg_013138</name>
</gene>
<name>A0ABQ9ET76_TEGGR</name>
<accession>A0ABQ9ET76</accession>
<proteinExistence type="predicted"/>
<dbReference type="Gene3D" id="1.10.8.720">
    <property type="entry name" value="Region D6 of dynein motor"/>
    <property type="match status" value="1"/>
</dbReference>
<dbReference type="PANTHER" id="PTHR22878:SF69">
    <property type="entry name" value="DYNEIN HEAVY CHAIN"/>
    <property type="match status" value="1"/>
</dbReference>
<dbReference type="Gene3D" id="1.20.1270.280">
    <property type="match status" value="1"/>
</dbReference>
<reference evidence="3 4" key="1">
    <citation type="submission" date="2022-12" db="EMBL/GenBank/DDBJ databases">
        <title>Chromosome-level genome of Tegillarca granosa.</title>
        <authorList>
            <person name="Kim J."/>
        </authorList>
    </citation>
    <scope>NUCLEOTIDE SEQUENCE [LARGE SCALE GENOMIC DNA]</scope>
    <source>
        <strain evidence="3">Teg-2019</strain>
        <tissue evidence="3">Adductor muscle</tissue>
    </source>
</reference>
<dbReference type="Gene3D" id="3.10.490.20">
    <property type="match status" value="1"/>
</dbReference>
<evidence type="ECO:0000313" key="4">
    <source>
        <dbReference type="Proteomes" id="UP001217089"/>
    </source>
</evidence>
<dbReference type="PANTHER" id="PTHR22878">
    <property type="entry name" value="DYNEIN HEAVY CHAIN 6, AXONEMAL-LIKE-RELATED"/>
    <property type="match status" value="1"/>
</dbReference>
<dbReference type="InterPro" id="IPR043160">
    <property type="entry name" value="Dynein_C_barrel"/>
</dbReference>
<sequence>MLRTFGSGGTGVVTEKMYNETDKGPAWAKLLFGLCLFNSVLHERKKYGRLGWNISYGFNDSDLEVSMQQLEILLKEHTDIPWKALTYLIGEIYKPVQDGYSFPDVCTYLESLPNYDSPEVFGMNENAEKACRQNQAYNLIDTIISVQPRLSLELSEKTNDEIVTEIATDIMHQLPEVVDVIPDKDAMQKAINMVVGNSALMTVLRQEIDRFNNLLTIIHKSLNLLVLAVKGEIIMSDMLEEAYSALLSQKIAAYESCKPLGSWVQDLVRRVDFFTLWAEMIDENVVKVIKSISQSQQSKSPSTPDMTDSFLTGILQNHARKLGISVDSLVFNFEVKTSKHDTEETLNDLKHRTSIKDAAFTISSTITTSSDKQQTPDTDTKSTKSVYECPLYRTSARAGTLSSTGHSTNFVTAVSLPSDHSPDFWVMRGVALLCQLDD</sequence>
<dbReference type="Pfam" id="PF18198">
    <property type="entry name" value="AAA_lid_11"/>
    <property type="match status" value="1"/>
</dbReference>
<feature type="domain" description="Dynein heavy chain C-terminal" evidence="2">
    <location>
        <begin position="133"/>
        <end position="344"/>
    </location>
</feature>
<keyword evidence="4" id="KW-1185">Reference proteome</keyword>
<dbReference type="Pfam" id="PF18199">
    <property type="entry name" value="Dynein_C"/>
    <property type="match status" value="2"/>
</dbReference>
<dbReference type="InterPro" id="IPR041228">
    <property type="entry name" value="Dynein_C"/>
</dbReference>